<dbReference type="EMBL" id="BMRB01000005">
    <property type="protein sequence ID" value="GGS50245.1"/>
    <property type="molecule type" value="Genomic_DNA"/>
</dbReference>
<dbReference type="Proteomes" id="UP000660680">
    <property type="component" value="Unassembled WGS sequence"/>
</dbReference>
<organism evidence="1 2">
    <name type="scientific">Actinokineospora fastidiosa</name>
    <dbReference type="NCBI Taxonomy" id="1816"/>
    <lineage>
        <taxon>Bacteria</taxon>
        <taxon>Bacillati</taxon>
        <taxon>Actinomycetota</taxon>
        <taxon>Actinomycetes</taxon>
        <taxon>Pseudonocardiales</taxon>
        <taxon>Pseudonocardiaceae</taxon>
        <taxon>Actinokineospora</taxon>
    </lineage>
</organism>
<gene>
    <name evidence="1" type="ORF">GCM10010171_51760</name>
</gene>
<comment type="caution">
    <text evidence="1">The sequence shown here is derived from an EMBL/GenBank/DDBJ whole genome shotgun (WGS) entry which is preliminary data.</text>
</comment>
<reference evidence="1" key="1">
    <citation type="journal article" date="2014" name="Int. J. Syst. Evol. Microbiol.">
        <title>Complete genome sequence of Corynebacterium casei LMG S-19264T (=DSM 44701T), isolated from a smear-ripened cheese.</title>
        <authorList>
            <consortium name="US DOE Joint Genome Institute (JGI-PGF)"/>
            <person name="Walter F."/>
            <person name="Albersmeier A."/>
            <person name="Kalinowski J."/>
            <person name="Ruckert C."/>
        </authorList>
    </citation>
    <scope>NUCLEOTIDE SEQUENCE</scope>
    <source>
        <strain evidence="1">JCM 3276</strain>
    </source>
</reference>
<dbReference type="AlphaFoldDB" id="A0A918GNE2"/>
<name>A0A918GNE2_9PSEU</name>
<dbReference type="RefSeq" id="WP_189213177.1">
    <property type="nucleotide sequence ID" value="NZ_BMRB01000005.1"/>
</dbReference>
<sequence length="176" mass="18207">MTAMPCGRRSEDLLRLAADGPAADPDLARHARACPHCGPELARLDNHWDDVRAAAATPPPAPPGLAERMVDVLRGVRGTGGTYHGVAEGVRVADHVVVMVVRRVAADAVAGLGHVRAVRTEADTIHIGLAVRYGVAADALAERVRASVLAGLAERVGPVATGVDVRVVDVVPPPIG</sequence>
<evidence type="ECO:0000313" key="2">
    <source>
        <dbReference type="Proteomes" id="UP000660680"/>
    </source>
</evidence>
<reference evidence="1" key="2">
    <citation type="submission" date="2020-09" db="EMBL/GenBank/DDBJ databases">
        <authorList>
            <person name="Sun Q."/>
            <person name="Ohkuma M."/>
        </authorList>
    </citation>
    <scope>NUCLEOTIDE SEQUENCE</scope>
    <source>
        <strain evidence="1">JCM 3276</strain>
    </source>
</reference>
<keyword evidence="2" id="KW-1185">Reference proteome</keyword>
<evidence type="ECO:0000313" key="1">
    <source>
        <dbReference type="EMBL" id="GGS50245.1"/>
    </source>
</evidence>
<protein>
    <recommendedName>
        <fullName evidence="3">Asp23/Gls24 family envelope stress response protein</fullName>
    </recommendedName>
</protein>
<evidence type="ECO:0008006" key="3">
    <source>
        <dbReference type="Google" id="ProtNLM"/>
    </source>
</evidence>
<proteinExistence type="predicted"/>
<accession>A0A918GNE2</accession>